<evidence type="ECO:0000313" key="4">
    <source>
        <dbReference type="EMBL" id="TVV77150.1"/>
    </source>
</evidence>
<dbReference type="InterPro" id="IPR000683">
    <property type="entry name" value="Gfo/Idh/MocA-like_OxRdtase_N"/>
</dbReference>
<feature type="domain" description="Gal80p-like C-terminal" evidence="3">
    <location>
        <begin position="154"/>
        <end position="294"/>
    </location>
</feature>
<dbReference type="SUPFAM" id="SSF51735">
    <property type="entry name" value="NAD(P)-binding Rossmann-fold domains"/>
    <property type="match status" value="1"/>
</dbReference>
<dbReference type="InterPro" id="IPR055080">
    <property type="entry name" value="Gal80p-like_C"/>
</dbReference>
<name>A0A558RCU4_9SPHN</name>
<proteinExistence type="predicted"/>
<dbReference type="Proteomes" id="UP000318681">
    <property type="component" value="Unassembled WGS sequence"/>
</dbReference>
<evidence type="ECO:0000259" key="2">
    <source>
        <dbReference type="Pfam" id="PF01408"/>
    </source>
</evidence>
<feature type="domain" description="Gfo/Idh/MocA-like oxidoreductase N-terminal" evidence="2">
    <location>
        <begin position="25"/>
        <end position="147"/>
    </location>
</feature>
<dbReference type="EMBL" id="VNIM01000004">
    <property type="protein sequence ID" value="TVV77150.1"/>
    <property type="molecule type" value="Genomic_DNA"/>
</dbReference>
<dbReference type="GO" id="GO:0000166">
    <property type="term" value="F:nucleotide binding"/>
    <property type="evidence" value="ECO:0007669"/>
    <property type="project" value="InterPro"/>
</dbReference>
<keyword evidence="5" id="KW-1185">Reference proteome</keyword>
<dbReference type="GO" id="GO:0016491">
    <property type="term" value="F:oxidoreductase activity"/>
    <property type="evidence" value="ECO:0007669"/>
    <property type="project" value="UniProtKB-KW"/>
</dbReference>
<dbReference type="InterPro" id="IPR036291">
    <property type="entry name" value="NAD(P)-bd_dom_sf"/>
</dbReference>
<dbReference type="Pfam" id="PF01408">
    <property type="entry name" value="GFO_IDH_MocA"/>
    <property type="match status" value="1"/>
</dbReference>
<gene>
    <name evidence="4" type="ORF">FOY91_02145</name>
</gene>
<dbReference type="Pfam" id="PF22685">
    <property type="entry name" value="Gal80p_C-like"/>
    <property type="match status" value="1"/>
</dbReference>
<dbReference type="SUPFAM" id="SSF55347">
    <property type="entry name" value="Glyceraldehyde-3-phosphate dehydrogenase-like, C-terminal domain"/>
    <property type="match status" value="1"/>
</dbReference>
<reference evidence="4 5" key="1">
    <citation type="submission" date="2019-07" db="EMBL/GenBank/DDBJ databases">
        <title>Sphingomonas solaris sp. nov., isolated from a solar panel from Boston, Massachusetts.</title>
        <authorList>
            <person name="Tanner K."/>
            <person name="Pascual J."/>
            <person name="Mancuso C."/>
            <person name="Pereto J."/>
            <person name="Khalil A."/>
            <person name="Vilanova C."/>
        </authorList>
    </citation>
    <scope>NUCLEOTIDE SEQUENCE [LARGE SCALE GENOMIC DNA]</scope>
    <source>
        <strain evidence="4 5">R4DWN</strain>
    </source>
</reference>
<evidence type="ECO:0000259" key="3">
    <source>
        <dbReference type="Pfam" id="PF22685"/>
    </source>
</evidence>
<sequence>MLSAGGGPGRNSGGAGKGNDMASVLRVGIIGANLQGSWGVGAHLPALAALDTVRAVAVATTREETARATADAFGIPHAFGDPHALIAHPDVDAVAVCVRVPAHRDLVLAAIAAGKHVYCEWPLARDTAEARDLLSAARAAGVVHMVGLQSRSAPVLAHARALIASGAIGTPRSAALTHSSDWISAVYPGTEYLQDRASGAHFLSIPGGHSVDALTWLLGGDFARLQAVVQTGLRDLTAMATGAPLTRTSADQVLVAGVLENGVVASVRLSGASSPGTGVWLEVSGDSGDLVIQGPPGARGIQMTDLTLYRTSATGELEPVEIPADAWRTPATLRNNPPMNVGAAWLHFADAVARGTPATPGFAEAVRLHELLDGIEAAARS</sequence>
<dbReference type="AlphaFoldDB" id="A0A558RCU4"/>
<organism evidence="4 5">
    <name type="scientific">Alterirhizorhabdus solaris</name>
    <dbReference type="NCBI Taxonomy" id="2529389"/>
    <lineage>
        <taxon>Bacteria</taxon>
        <taxon>Pseudomonadati</taxon>
        <taxon>Pseudomonadota</taxon>
        <taxon>Alphaproteobacteria</taxon>
        <taxon>Sphingomonadales</taxon>
        <taxon>Rhizorhabdaceae</taxon>
        <taxon>Alterirhizorhabdus</taxon>
    </lineage>
</organism>
<evidence type="ECO:0000256" key="1">
    <source>
        <dbReference type="ARBA" id="ARBA00023002"/>
    </source>
</evidence>
<evidence type="ECO:0000313" key="5">
    <source>
        <dbReference type="Proteomes" id="UP000318681"/>
    </source>
</evidence>
<comment type="caution">
    <text evidence="4">The sequence shown here is derived from an EMBL/GenBank/DDBJ whole genome shotgun (WGS) entry which is preliminary data.</text>
</comment>
<dbReference type="PANTHER" id="PTHR43818">
    <property type="entry name" value="BCDNA.GH03377"/>
    <property type="match status" value="1"/>
</dbReference>
<dbReference type="OrthoDB" id="9792935at2"/>
<dbReference type="InterPro" id="IPR050463">
    <property type="entry name" value="Gfo/Idh/MocA_oxidrdct_glycsds"/>
</dbReference>
<dbReference type="Gene3D" id="3.30.360.10">
    <property type="entry name" value="Dihydrodipicolinate Reductase, domain 2"/>
    <property type="match status" value="1"/>
</dbReference>
<dbReference type="Gene3D" id="3.40.50.720">
    <property type="entry name" value="NAD(P)-binding Rossmann-like Domain"/>
    <property type="match status" value="1"/>
</dbReference>
<protein>
    <submittedName>
        <fullName evidence="4">Gfo/Idh/MocA family oxidoreductase</fullName>
    </submittedName>
</protein>
<keyword evidence="1" id="KW-0560">Oxidoreductase</keyword>
<accession>A0A558RCU4</accession>
<dbReference type="PANTHER" id="PTHR43818:SF11">
    <property type="entry name" value="BCDNA.GH03377"/>
    <property type="match status" value="1"/>
</dbReference>